<dbReference type="EMBL" id="BMQO01000001">
    <property type="protein sequence ID" value="GGS17162.1"/>
    <property type="molecule type" value="Genomic_DNA"/>
</dbReference>
<reference evidence="4" key="1">
    <citation type="journal article" date="2019" name="Int. J. Syst. Evol. Microbiol.">
        <title>The Global Catalogue of Microorganisms (GCM) 10K type strain sequencing project: providing services to taxonomists for standard genome sequencing and annotation.</title>
        <authorList>
            <consortium name="The Broad Institute Genomics Platform"/>
            <consortium name="The Broad Institute Genome Sequencing Center for Infectious Disease"/>
            <person name="Wu L."/>
            <person name="Ma J."/>
        </authorList>
    </citation>
    <scope>NUCLEOTIDE SEQUENCE [LARGE SCALE GENOMIC DNA]</scope>
    <source>
        <strain evidence="4">JCM 31406</strain>
    </source>
</reference>
<evidence type="ECO:0000256" key="1">
    <source>
        <dbReference type="SAM" id="MobiDB-lite"/>
    </source>
</evidence>
<feature type="transmembrane region" description="Helical" evidence="2">
    <location>
        <begin position="24"/>
        <end position="44"/>
    </location>
</feature>
<keyword evidence="3" id="KW-0031">Aminopeptidase</keyword>
<evidence type="ECO:0000256" key="2">
    <source>
        <dbReference type="SAM" id="Phobius"/>
    </source>
</evidence>
<sequence>MNEFIEVVTKKYAQFTGRARRREFWMFTLVYGVINIVLTVIDNALGISTGDTLNDVGVFSGLFALAMLIPHLAVSVRRLHDTGRSGWWVLLGLIPVFGWIALIIFMATDGEVDSNKWGPNPKSLTGGTSTPAQNSVQNW</sequence>
<keyword evidence="2" id="KW-0812">Transmembrane</keyword>
<proteinExistence type="predicted"/>
<feature type="region of interest" description="Disordered" evidence="1">
    <location>
        <begin position="116"/>
        <end position="139"/>
    </location>
</feature>
<feature type="transmembrane region" description="Helical" evidence="2">
    <location>
        <begin position="56"/>
        <end position="74"/>
    </location>
</feature>
<dbReference type="PANTHER" id="PTHR34980:SF2">
    <property type="entry name" value="INNER MEMBRANE PROTEIN YHAH-RELATED"/>
    <property type="match status" value="1"/>
</dbReference>
<feature type="compositionally biased region" description="Polar residues" evidence="1">
    <location>
        <begin position="122"/>
        <end position="139"/>
    </location>
</feature>
<keyword evidence="2" id="KW-1133">Transmembrane helix</keyword>
<comment type="caution">
    <text evidence="3">The sequence shown here is derived from an EMBL/GenBank/DDBJ whole genome shotgun (WGS) entry which is preliminary data.</text>
</comment>
<dbReference type="GO" id="GO:0004177">
    <property type="term" value="F:aminopeptidase activity"/>
    <property type="evidence" value="ECO:0007669"/>
    <property type="project" value="UniProtKB-KW"/>
</dbReference>
<dbReference type="Pfam" id="PF05656">
    <property type="entry name" value="DUF805"/>
    <property type="match status" value="1"/>
</dbReference>
<organism evidence="3 4">
    <name type="scientific">Deinococcus knuensis</name>
    <dbReference type="NCBI Taxonomy" id="1837380"/>
    <lineage>
        <taxon>Bacteria</taxon>
        <taxon>Thermotogati</taxon>
        <taxon>Deinococcota</taxon>
        <taxon>Deinococci</taxon>
        <taxon>Deinococcales</taxon>
        <taxon>Deinococcaceae</taxon>
        <taxon>Deinococcus</taxon>
    </lineage>
</organism>
<gene>
    <name evidence="3" type="ORF">GCM10008961_06040</name>
</gene>
<keyword evidence="3" id="KW-0378">Hydrolase</keyword>
<feature type="transmembrane region" description="Helical" evidence="2">
    <location>
        <begin position="86"/>
        <end position="107"/>
    </location>
</feature>
<accession>A0ABQ2SE80</accession>
<dbReference type="RefSeq" id="WP_189098861.1">
    <property type="nucleotide sequence ID" value="NZ_BMQO01000001.1"/>
</dbReference>
<name>A0ABQ2SE80_9DEIO</name>
<dbReference type="InterPro" id="IPR008523">
    <property type="entry name" value="DUF805"/>
</dbReference>
<keyword evidence="4" id="KW-1185">Reference proteome</keyword>
<protein>
    <submittedName>
        <fullName evidence="3">Aminopeptidase</fullName>
    </submittedName>
</protein>
<keyword evidence="3" id="KW-0645">Protease</keyword>
<evidence type="ECO:0000313" key="4">
    <source>
        <dbReference type="Proteomes" id="UP000620633"/>
    </source>
</evidence>
<evidence type="ECO:0000313" key="3">
    <source>
        <dbReference type="EMBL" id="GGS17162.1"/>
    </source>
</evidence>
<keyword evidence="2" id="KW-0472">Membrane</keyword>
<dbReference type="Proteomes" id="UP000620633">
    <property type="component" value="Unassembled WGS sequence"/>
</dbReference>
<dbReference type="PANTHER" id="PTHR34980">
    <property type="entry name" value="INNER MEMBRANE PROTEIN-RELATED-RELATED"/>
    <property type="match status" value="1"/>
</dbReference>